<dbReference type="GO" id="GO:0043005">
    <property type="term" value="C:neuron projection"/>
    <property type="evidence" value="ECO:0007669"/>
    <property type="project" value="TreeGrafter"/>
</dbReference>
<keyword evidence="7" id="KW-0325">Glycoprotein</keyword>
<protein>
    <recommendedName>
        <fullName evidence="9">Ig-like domain-containing protein</fullName>
    </recommendedName>
</protein>
<keyword evidence="2" id="KW-1003">Cell membrane</keyword>
<evidence type="ECO:0000256" key="5">
    <source>
        <dbReference type="ARBA" id="ARBA00023136"/>
    </source>
</evidence>
<dbReference type="Pfam" id="PF07679">
    <property type="entry name" value="I-set"/>
    <property type="match status" value="1"/>
</dbReference>
<keyword evidence="6" id="KW-1015">Disulfide bond</keyword>
<evidence type="ECO:0000259" key="9">
    <source>
        <dbReference type="PROSITE" id="PS50835"/>
    </source>
</evidence>
<proteinExistence type="predicted"/>
<dbReference type="SMART" id="SM00409">
    <property type="entry name" value="IG"/>
    <property type="match status" value="3"/>
</dbReference>
<feature type="domain" description="Ig-like" evidence="9">
    <location>
        <begin position="106"/>
        <end position="191"/>
    </location>
</feature>
<dbReference type="FunCoup" id="A0A5N4ATG2">
    <property type="interactions" value="252"/>
</dbReference>
<name>A0A5N4ATG2_PHOPY</name>
<keyword evidence="8" id="KW-0393">Immunoglobulin domain</keyword>
<feature type="domain" description="Ig-like" evidence="9">
    <location>
        <begin position="202"/>
        <end position="294"/>
    </location>
</feature>
<dbReference type="PROSITE" id="PS50835">
    <property type="entry name" value="IG_LIKE"/>
    <property type="match status" value="3"/>
</dbReference>
<evidence type="ECO:0000256" key="8">
    <source>
        <dbReference type="ARBA" id="ARBA00023319"/>
    </source>
</evidence>
<dbReference type="FunFam" id="2.60.40.10:FF:000392">
    <property type="entry name" value="CLUMA_CG000981, isoform A"/>
    <property type="match status" value="1"/>
</dbReference>
<keyword evidence="11" id="KW-1185">Reference proteome</keyword>
<keyword evidence="5" id="KW-0472">Membrane</keyword>
<comment type="caution">
    <text evidence="10">The sequence shown here is derived from an EMBL/GenBank/DDBJ whole genome shotgun (WGS) entry which is preliminary data.</text>
</comment>
<dbReference type="InterPro" id="IPR051170">
    <property type="entry name" value="Neural/epithelial_adhesion"/>
</dbReference>
<evidence type="ECO:0000256" key="7">
    <source>
        <dbReference type="ARBA" id="ARBA00023180"/>
    </source>
</evidence>
<evidence type="ECO:0000313" key="10">
    <source>
        <dbReference type="EMBL" id="KAB0800665.1"/>
    </source>
</evidence>
<reference evidence="10 11" key="1">
    <citation type="journal article" date="2018" name="Elife">
        <title>Firefly genomes illuminate parallel origins of bioluminescence in beetles.</title>
        <authorList>
            <person name="Fallon T.R."/>
            <person name="Lower S.E."/>
            <person name="Chang C.H."/>
            <person name="Bessho-Uehara M."/>
            <person name="Martin G.J."/>
            <person name="Bewick A.J."/>
            <person name="Behringer M."/>
            <person name="Debat H.J."/>
            <person name="Wong I."/>
            <person name="Day J.C."/>
            <person name="Suvorov A."/>
            <person name="Silva C.J."/>
            <person name="Stanger-Hall K.F."/>
            <person name="Hall D.W."/>
            <person name="Schmitz R.J."/>
            <person name="Nelson D.R."/>
            <person name="Lewis S.M."/>
            <person name="Shigenobu S."/>
            <person name="Bybee S.M."/>
            <person name="Larracuente A.M."/>
            <person name="Oba Y."/>
            <person name="Weng J.K."/>
        </authorList>
    </citation>
    <scope>NUCLEOTIDE SEQUENCE [LARGE SCALE GENOMIC DNA]</scope>
    <source>
        <strain evidence="10">1611_PpyrPB1</strain>
        <tissue evidence="10">Whole body</tissue>
    </source>
</reference>
<sequence>MKNPKFGEPIKNVTVPVGREAIFTCVVEDLGTYKVAWLRVDTQTILTIHNHLITKSSRISITNSENRTWYLHIRDVQEHDRGWYMCQINTDPMKSQVGYLDVVVSPDILDYATSADMVVEEGSNVTLRCEAKGYPHPRITWRREGGEDLHLSHGLLGLIAYGPVLSIHHANRQDMGPYLCIAFNGVPPSVSKRIMLIVNFPPTIQVDKQLLGTYDGFSVTIECHSEAYPKSINYWTKDNGDIVPQNEKFFMENFESSSYGVHMKLTIRNTTQPDYGSYQCISKNIVGEAEETIQIYRNTYNFTMKDSSKSSIYHADLSHKDSLFLGDGYYNSAECDYVNQLLVASTFLLLTWPRSTRTSIKL</sequence>
<dbReference type="Gene3D" id="2.60.40.10">
    <property type="entry name" value="Immunoglobulins"/>
    <property type="match status" value="3"/>
</dbReference>
<dbReference type="InterPro" id="IPR003598">
    <property type="entry name" value="Ig_sub2"/>
</dbReference>
<dbReference type="Pfam" id="PF13927">
    <property type="entry name" value="Ig_3"/>
    <property type="match status" value="2"/>
</dbReference>
<dbReference type="PANTHER" id="PTHR12231:SF272">
    <property type="entry name" value="DPR-INTERACTING PROTEIN THETA"/>
    <property type="match status" value="1"/>
</dbReference>
<dbReference type="InterPro" id="IPR013783">
    <property type="entry name" value="Ig-like_fold"/>
</dbReference>
<keyword evidence="3" id="KW-0732">Signal</keyword>
<dbReference type="InterPro" id="IPR007110">
    <property type="entry name" value="Ig-like_dom"/>
</dbReference>
<dbReference type="InParanoid" id="A0A5N4ATG2"/>
<comment type="subcellular location">
    <subcellularLocation>
        <location evidence="1">Cell membrane</location>
    </subcellularLocation>
</comment>
<evidence type="ECO:0000256" key="6">
    <source>
        <dbReference type="ARBA" id="ARBA00023157"/>
    </source>
</evidence>
<evidence type="ECO:0000256" key="4">
    <source>
        <dbReference type="ARBA" id="ARBA00022737"/>
    </source>
</evidence>
<dbReference type="SUPFAM" id="SSF48726">
    <property type="entry name" value="Immunoglobulin"/>
    <property type="match status" value="3"/>
</dbReference>
<dbReference type="AlphaFoldDB" id="A0A5N4ATG2"/>
<feature type="domain" description="Ig-like" evidence="9">
    <location>
        <begin position="4"/>
        <end position="105"/>
    </location>
</feature>
<dbReference type="InterPro" id="IPR013098">
    <property type="entry name" value="Ig_I-set"/>
</dbReference>
<evidence type="ECO:0000256" key="3">
    <source>
        <dbReference type="ARBA" id="ARBA00022729"/>
    </source>
</evidence>
<dbReference type="EMBL" id="VVIM01000004">
    <property type="protein sequence ID" value="KAB0800665.1"/>
    <property type="molecule type" value="Genomic_DNA"/>
</dbReference>
<dbReference type="GO" id="GO:0005886">
    <property type="term" value="C:plasma membrane"/>
    <property type="evidence" value="ECO:0007669"/>
    <property type="project" value="UniProtKB-SubCell"/>
</dbReference>
<dbReference type="SMART" id="SM00408">
    <property type="entry name" value="IGc2"/>
    <property type="match status" value="3"/>
</dbReference>
<dbReference type="FunFam" id="2.60.40.10:FF:000328">
    <property type="entry name" value="CLUMA_CG000981, isoform A"/>
    <property type="match status" value="1"/>
</dbReference>
<gene>
    <name evidence="10" type="ORF">PPYR_06404</name>
</gene>
<evidence type="ECO:0000256" key="1">
    <source>
        <dbReference type="ARBA" id="ARBA00004236"/>
    </source>
</evidence>
<dbReference type="InterPro" id="IPR036179">
    <property type="entry name" value="Ig-like_dom_sf"/>
</dbReference>
<evidence type="ECO:0000256" key="2">
    <source>
        <dbReference type="ARBA" id="ARBA00022475"/>
    </source>
</evidence>
<dbReference type="InterPro" id="IPR003599">
    <property type="entry name" value="Ig_sub"/>
</dbReference>
<dbReference type="PANTHER" id="PTHR12231">
    <property type="entry name" value="CTX-RELATED TYPE I TRANSMEMBRANE PROTEIN"/>
    <property type="match status" value="1"/>
</dbReference>
<evidence type="ECO:0000313" key="11">
    <source>
        <dbReference type="Proteomes" id="UP000327044"/>
    </source>
</evidence>
<accession>A0A5N4ATG2</accession>
<organism evidence="10 11">
    <name type="scientific">Photinus pyralis</name>
    <name type="common">Common eastern firefly</name>
    <name type="synonym">Lampyris pyralis</name>
    <dbReference type="NCBI Taxonomy" id="7054"/>
    <lineage>
        <taxon>Eukaryota</taxon>
        <taxon>Metazoa</taxon>
        <taxon>Ecdysozoa</taxon>
        <taxon>Arthropoda</taxon>
        <taxon>Hexapoda</taxon>
        <taxon>Insecta</taxon>
        <taxon>Pterygota</taxon>
        <taxon>Neoptera</taxon>
        <taxon>Endopterygota</taxon>
        <taxon>Coleoptera</taxon>
        <taxon>Polyphaga</taxon>
        <taxon>Elateriformia</taxon>
        <taxon>Elateroidea</taxon>
        <taxon>Lampyridae</taxon>
        <taxon>Lampyrinae</taxon>
        <taxon>Photinus</taxon>
    </lineage>
</organism>
<keyword evidence="4" id="KW-0677">Repeat</keyword>
<dbReference type="Proteomes" id="UP000327044">
    <property type="component" value="Unassembled WGS sequence"/>
</dbReference>